<reference evidence="1" key="1">
    <citation type="journal article" date="2019" name="bioRxiv">
        <title>The Genome of the Zebra Mussel, Dreissena polymorpha: A Resource for Invasive Species Research.</title>
        <authorList>
            <person name="McCartney M.A."/>
            <person name="Auch B."/>
            <person name="Kono T."/>
            <person name="Mallez S."/>
            <person name="Zhang Y."/>
            <person name="Obille A."/>
            <person name="Becker A."/>
            <person name="Abrahante J.E."/>
            <person name="Garbe J."/>
            <person name="Badalamenti J.P."/>
            <person name="Herman A."/>
            <person name="Mangelson H."/>
            <person name="Liachko I."/>
            <person name="Sullivan S."/>
            <person name="Sone E.D."/>
            <person name="Koren S."/>
            <person name="Silverstein K.A.T."/>
            <person name="Beckman K.B."/>
            <person name="Gohl D.M."/>
        </authorList>
    </citation>
    <scope>NUCLEOTIDE SEQUENCE</scope>
    <source>
        <strain evidence="1">Duluth1</strain>
        <tissue evidence="1">Whole animal</tissue>
    </source>
</reference>
<proteinExistence type="predicted"/>
<evidence type="ECO:0000313" key="2">
    <source>
        <dbReference type="Proteomes" id="UP000828390"/>
    </source>
</evidence>
<accession>A0A9D4BM43</accession>
<organism evidence="1 2">
    <name type="scientific">Dreissena polymorpha</name>
    <name type="common">Zebra mussel</name>
    <name type="synonym">Mytilus polymorpha</name>
    <dbReference type="NCBI Taxonomy" id="45954"/>
    <lineage>
        <taxon>Eukaryota</taxon>
        <taxon>Metazoa</taxon>
        <taxon>Spiralia</taxon>
        <taxon>Lophotrochozoa</taxon>
        <taxon>Mollusca</taxon>
        <taxon>Bivalvia</taxon>
        <taxon>Autobranchia</taxon>
        <taxon>Heteroconchia</taxon>
        <taxon>Euheterodonta</taxon>
        <taxon>Imparidentia</taxon>
        <taxon>Neoheterodontei</taxon>
        <taxon>Myida</taxon>
        <taxon>Dreissenoidea</taxon>
        <taxon>Dreissenidae</taxon>
        <taxon>Dreissena</taxon>
    </lineage>
</organism>
<dbReference type="EMBL" id="JAIWYP010000016">
    <property type="protein sequence ID" value="KAH3698138.1"/>
    <property type="molecule type" value="Genomic_DNA"/>
</dbReference>
<protein>
    <submittedName>
        <fullName evidence="1">Uncharacterized protein</fullName>
    </submittedName>
</protein>
<reference evidence="1" key="2">
    <citation type="submission" date="2020-11" db="EMBL/GenBank/DDBJ databases">
        <authorList>
            <person name="McCartney M.A."/>
            <person name="Auch B."/>
            <person name="Kono T."/>
            <person name="Mallez S."/>
            <person name="Becker A."/>
            <person name="Gohl D.M."/>
            <person name="Silverstein K.A.T."/>
            <person name="Koren S."/>
            <person name="Bechman K.B."/>
            <person name="Herman A."/>
            <person name="Abrahante J.E."/>
            <person name="Garbe J."/>
        </authorList>
    </citation>
    <scope>NUCLEOTIDE SEQUENCE</scope>
    <source>
        <strain evidence="1">Duluth1</strain>
        <tissue evidence="1">Whole animal</tissue>
    </source>
</reference>
<dbReference type="AlphaFoldDB" id="A0A9D4BM43"/>
<evidence type="ECO:0000313" key="1">
    <source>
        <dbReference type="EMBL" id="KAH3698138.1"/>
    </source>
</evidence>
<name>A0A9D4BM43_DREPO</name>
<gene>
    <name evidence="1" type="ORF">DPMN_085657</name>
</gene>
<keyword evidence="2" id="KW-1185">Reference proteome</keyword>
<comment type="caution">
    <text evidence="1">The sequence shown here is derived from an EMBL/GenBank/DDBJ whole genome shotgun (WGS) entry which is preliminary data.</text>
</comment>
<dbReference type="Proteomes" id="UP000828390">
    <property type="component" value="Unassembled WGS sequence"/>
</dbReference>
<sequence length="111" mass="13403">MNSRFRVIETPRSLVAKFNRRKQRHSATVVEFAADLKVLYDRAHRCRDRQTREEDLVRRFIDGLYDDENKFEVKFNKEPRTVDEAIYHFVNLMQTRNMNRNDTPSIRIENG</sequence>